<proteinExistence type="predicted"/>
<sequence>MSPAVSVPRPGSWSSRPPSVGSSRRSSLSVSVARLKSEFPILLPGFPPQSPARDSLTLPDVPEWGFYLGVDQSVKKLDPRPPDRPNRIEVMVYCGEDAIVRTFPAKKTLRDVYIWVRSTLTHAKIPPRLVLTSGGVQYPASGSGADTKLADLPNVFEIQGTVQPPAEDEDDKLKVRVKAGMDTLVGRFDPKDAFRALYSWVRATLAFKKRPRAFVLKSKGETYALTEENVEKMMQEFPDEFELVELKNHEIPEARLKRREAERDDPRLRYPDLNARSPGPPPPSRDRSPHPENRTPLKTGLDVDLRKRPKTRRKERDKVKGNKEKHGRDAGDSSTEEDDDDGDQNHLKTESTGPDEESDQFSSRAPPPPRLLSREKDDRKRGNKRRENTGPDSRNKRDGKNKQQDRNRHGNGTPDYLFSCALSNHHVFQLLQDVGERLRGGNFLPSSGLQITIPSVHGLVSRFELPMDLRELDTLTPRQYLSKYCKLNKTRQLVYRDVFDKQDWRHSGSLAFKDVQKAVQELYERDSSSARLTWIMELLDLDSDMTFDREVFCMICVLYDRRLLREHTARLEGVERTERERLENADFTALDWKLHDRTISGPLKALLHAL</sequence>
<dbReference type="Proteomes" id="UP000001554">
    <property type="component" value="Chromosome 14"/>
</dbReference>
<reference evidence="2" key="1">
    <citation type="journal article" date="2020" name="Nat. Ecol. Evol.">
        <title>Deeply conserved synteny resolves early events in vertebrate evolution.</title>
        <authorList>
            <person name="Simakov O."/>
            <person name="Marletaz F."/>
            <person name="Yue J.X."/>
            <person name="O'Connell B."/>
            <person name="Jenkins J."/>
            <person name="Brandt A."/>
            <person name="Calef R."/>
            <person name="Tung C.H."/>
            <person name="Huang T.K."/>
            <person name="Schmutz J."/>
            <person name="Satoh N."/>
            <person name="Yu J.K."/>
            <person name="Putnam N.H."/>
            <person name="Green R.E."/>
            <person name="Rokhsar D.S."/>
        </authorList>
    </citation>
    <scope>NUCLEOTIDE SEQUENCE [LARGE SCALE GENOMIC DNA]</scope>
    <source>
        <strain evidence="2">S238N-H82</strain>
    </source>
</reference>
<reference evidence="3" key="2">
    <citation type="submission" date="2025-08" db="UniProtKB">
        <authorList>
            <consortium name="RefSeq"/>
        </authorList>
    </citation>
    <scope>IDENTIFICATION</scope>
    <source>
        <strain evidence="3">S238N-H82</strain>
        <tissue evidence="3">Testes</tissue>
    </source>
</reference>
<evidence type="ECO:0000313" key="3">
    <source>
        <dbReference type="RefSeq" id="XP_035697836.1"/>
    </source>
</evidence>
<dbReference type="GeneID" id="118430913"/>
<feature type="compositionally biased region" description="Basic and acidic residues" evidence="1">
    <location>
        <begin position="255"/>
        <end position="270"/>
    </location>
</feature>
<feature type="compositionally biased region" description="Basic and acidic residues" evidence="1">
    <location>
        <begin position="314"/>
        <end position="331"/>
    </location>
</feature>
<feature type="region of interest" description="Disordered" evidence="1">
    <location>
        <begin position="1"/>
        <end position="27"/>
    </location>
</feature>
<protein>
    <submittedName>
        <fullName evidence="3">Uncharacterized protein LOC118430913</fullName>
    </submittedName>
</protein>
<feature type="region of interest" description="Disordered" evidence="1">
    <location>
        <begin position="255"/>
        <end position="413"/>
    </location>
</feature>
<dbReference type="PANTHER" id="PTHR36696">
    <property type="entry name" value="AGAP012002-PA"/>
    <property type="match status" value="1"/>
</dbReference>
<accession>A0A9J7NB57</accession>
<organism evidence="2 3">
    <name type="scientific">Branchiostoma floridae</name>
    <name type="common">Florida lancelet</name>
    <name type="synonym">Amphioxus</name>
    <dbReference type="NCBI Taxonomy" id="7739"/>
    <lineage>
        <taxon>Eukaryota</taxon>
        <taxon>Metazoa</taxon>
        <taxon>Chordata</taxon>
        <taxon>Cephalochordata</taxon>
        <taxon>Leptocardii</taxon>
        <taxon>Amphioxiformes</taxon>
        <taxon>Branchiostomatidae</taxon>
        <taxon>Branchiostoma</taxon>
    </lineage>
</organism>
<feature type="compositionally biased region" description="Basic and acidic residues" evidence="1">
    <location>
        <begin position="372"/>
        <end position="408"/>
    </location>
</feature>
<gene>
    <name evidence="3" type="primary">LOC118430913</name>
</gene>
<dbReference type="InterPro" id="IPR011992">
    <property type="entry name" value="EF-hand-dom_pair"/>
</dbReference>
<dbReference type="KEGG" id="bfo:118430913"/>
<evidence type="ECO:0000313" key="2">
    <source>
        <dbReference type="Proteomes" id="UP000001554"/>
    </source>
</evidence>
<dbReference type="PANTHER" id="PTHR36696:SF1">
    <property type="entry name" value="EF-HAND DOMAIN-CONTAINING PROTEIN"/>
    <property type="match status" value="1"/>
</dbReference>
<dbReference type="AlphaFoldDB" id="A0A9J7NB57"/>
<name>A0A9J7NB57_BRAFL</name>
<feature type="compositionally biased region" description="Basic and acidic residues" evidence="1">
    <location>
        <begin position="284"/>
        <end position="306"/>
    </location>
</feature>
<evidence type="ECO:0000256" key="1">
    <source>
        <dbReference type="SAM" id="MobiDB-lite"/>
    </source>
</evidence>
<dbReference type="SUPFAM" id="SSF47473">
    <property type="entry name" value="EF-hand"/>
    <property type="match status" value="1"/>
</dbReference>
<dbReference type="RefSeq" id="XP_035697836.1">
    <property type="nucleotide sequence ID" value="XM_035841943.1"/>
</dbReference>
<keyword evidence="2" id="KW-1185">Reference proteome</keyword>
<dbReference type="OrthoDB" id="10021598at2759"/>